<comment type="function">
    <text evidence="15">Catalyzes the phosphorylation of riboflavin (vitamin B2) to form flavin-mononucleotide (FMN), hence rate-limiting enzyme in the synthesis of FAD. Essential for TNF-induced reactive oxygen species (ROS) production. Through its interaction with both TNFRSF1A and CYBA, physically and functionally couples TNFRSF1A to NADPH oxidase. TNF-activation of RFK may enhance the incorporation of FAD in NADPH oxidase, a critical step for the assembly and activation of NADPH oxidase.</text>
</comment>
<evidence type="ECO:0000313" key="19">
    <source>
        <dbReference type="Proteomes" id="UP000001593"/>
    </source>
</evidence>
<name>A7RL68_NEMVE</name>
<evidence type="ECO:0000259" key="17">
    <source>
        <dbReference type="SMART" id="SM00904"/>
    </source>
</evidence>
<evidence type="ECO:0000256" key="11">
    <source>
        <dbReference type="ARBA" id="ARBA00022833"/>
    </source>
</evidence>
<evidence type="ECO:0000256" key="1">
    <source>
        <dbReference type="ARBA" id="ARBA00001947"/>
    </source>
</evidence>
<evidence type="ECO:0000256" key="16">
    <source>
        <dbReference type="ARBA" id="ARBA00077632"/>
    </source>
</evidence>
<dbReference type="InterPro" id="IPR023465">
    <property type="entry name" value="Riboflavin_kinase_dom_sf"/>
</dbReference>
<comment type="pathway">
    <text evidence="2">Cofactor biosynthesis; FMN biosynthesis; FMN from riboflavin (ATP route): step 1/1.</text>
</comment>
<accession>A7RL68</accession>
<comment type="cofactor">
    <cofactor evidence="1">
        <name>Zn(2+)</name>
        <dbReference type="ChEBI" id="CHEBI:29105"/>
    </cofactor>
</comment>
<dbReference type="InParanoid" id="A7RL68"/>
<evidence type="ECO:0000256" key="6">
    <source>
        <dbReference type="ARBA" id="ARBA00022643"/>
    </source>
</evidence>
<dbReference type="SMART" id="SM00904">
    <property type="entry name" value="Flavokinase"/>
    <property type="match status" value="1"/>
</dbReference>
<keyword evidence="5" id="KW-0285">Flavoprotein</keyword>
<keyword evidence="6" id="KW-0288">FMN</keyword>
<dbReference type="eggNOG" id="KOG3110">
    <property type="taxonomic scope" value="Eukaryota"/>
</dbReference>
<dbReference type="PANTHER" id="PTHR22749:SF6">
    <property type="entry name" value="RIBOFLAVIN KINASE"/>
    <property type="match status" value="1"/>
</dbReference>
<dbReference type="InterPro" id="IPR023468">
    <property type="entry name" value="Riboflavin_kinase"/>
</dbReference>
<dbReference type="InterPro" id="IPR015865">
    <property type="entry name" value="Riboflavin_kinase_bac/euk"/>
</dbReference>
<evidence type="ECO:0000256" key="3">
    <source>
        <dbReference type="ARBA" id="ARBA00012105"/>
    </source>
</evidence>
<keyword evidence="10" id="KW-0418">Kinase</keyword>
<dbReference type="GO" id="GO:0008531">
    <property type="term" value="F:riboflavin kinase activity"/>
    <property type="evidence" value="ECO:0000318"/>
    <property type="project" value="GO_Central"/>
</dbReference>
<dbReference type="SUPFAM" id="SSF82114">
    <property type="entry name" value="Riboflavin kinase-like"/>
    <property type="match status" value="1"/>
</dbReference>
<evidence type="ECO:0000256" key="5">
    <source>
        <dbReference type="ARBA" id="ARBA00022630"/>
    </source>
</evidence>
<evidence type="ECO:0000256" key="13">
    <source>
        <dbReference type="ARBA" id="ARBA00029789"/>
    </source>
</evidence>
<dbReference type="KEGG" id="nve:5520014"/>
<evidence type="ECO:0000256" key="15">
    <source>
        <dbReference type="ARBA" id="ARBA00054097"/>
    </source>
</evidence>
<dbReference type="AlphaFoldDB" id="A7RL68"/>
<dbReference type="OrthoDB" id="276388at2759"/>
<proteinExistence type="predicted"/>
<dbReference type="STRING" id="45351.A7RL68"/>
<dbReference type="Pfam" id="PF01687">
    <property type="entry name" value="Flavokinase"/>
    <property type="match status" value="1"/>
</dbReference>
<dbReference type="UniPathway" id="UPA00276">
    <property type="reaction ID" value="UER00406"/>
</dbReference>
<dbReference type="EMBL" id="DS469517">
    <property type="protein sequence ID" value="EDO47880.1"/>
    <property type="molecule type" value="Genomic_DNA"/>
</dbReference>
<dbReference type="HOGENOM" id="CLU_048437_3_3_1"/>
<dbReference type="GO" id="GO:0009398">
    <property type="term" value="P:FMN biosynthetic process"/>
    <property type="evidence" value="ECO:0000318"/>
    <property type="project" value="GO_Central"/>
</dbReference>
<gene>
    <name evidence="18" type="ORF">NEMVEDRAFT_v1g159984</name>
</gene>
<keyword evidence="7" id="KW-0808">Transferase</keyword>
<dbReference type="PhylomeDB" id="A7RL68"/>
<evidence type="ECO:0000256" key="12">
    <source>
        <dbReference type="ARBA" id="ARBA00022840"/>
    </source>
</evidence>
<feature type="domain" description="Riboflavin kinase" evidence="17">
    <location>
        <begin position="6"/>
        <end position="136"/>
    </location>
</feature>
<dbReference type="FunFam" id="2.40.30.30:FF:000002">
    <property type="entry name" value="Riboflavin kinase, putative"/>
    <property type="match status" value="1"/>
</dbReference>
<dbReference type="Proteomes" id="UP000001593">
    <property type="component" value="Unassembled WGS sequence"/>
</dbReference>
<evidence type="ECO:0000256" key="4">
    <source>
        <dbReference type="ARBA" id="ARBA00017394"/>
    </source>
</evidence>
<protein>
    <recommendedName>
        <fullName evidence="4">Riboflavin kinase</fullName>
        <ecNumber evidence="3">2.7.1.26</ecNumber>
    </recommendedName>
    <alternativeName>
        <fullName evidence="16">ATP:riboflavin 5'-phosphotransferase</fullName>
    </alternativeName>
    <alternativeName>
        <fullName evidence="13">Flavokinase</fullName>
    </alternativeName>
</protein>
<dbReference type="GO" id="GO:0009231">
    <property type="term" value="P:riboflavin biosynthetic process"/>
    <property type="evidence" value="ECO:0007669"/>
    <property type="project" value="InterPro"/>
</dbReference>
<dbReference type="OMA" id="NGEVHKM"/>
<reference evidence="18 19" key="1">
    <citation type="journal article" date="2007" name="Science">
        <title>Sea anemone genome reveals ancestral eumetazoan gene repertoire and genomic organization.</title>
        <authorList>
            <person name="Putnam N.H."/>
            <person name="Srivastava M."/>
            <person name="Hellsten U."/>
            <person name="Dirks B."/>
            <person name="Chapman J."/>
            <person name="Salamov A."/>
            <person name="Terry A."/>
            <person name="Shapiro H."/>
            <person name="Lindquist E."/>
            <person name="Kapitonov V.V."/>
            <person name="Jurka J."/>
            <person name="Genikhovich G."/>
            <person name="Grigoriev I.V."/>
            <person name="Lucas S.M."/>
            <person name="Steele R.E."/>
            <person name="Finnerty J.R."/>
            <person name="Technau U."/>
            <person name="Martindale M.Q."/>
            <person name="Rokhsar D.S."/>
        </authorList>
    </citation>
    <scope>NUCLEOTIDE SEQUENCE [LARGE SCALE GENOMIC DNA]</scope>
    <source>
        <strain evidence="19">CH2 X CH6</strain>
    </source>
</reference>
<dbReference type="GO" id="GO:0005524">
    <property type="term" value="F:ATP binding"/>
    <property type="evidence" value="ECO:0007669"/>
    <property type="project" value="UniProtKB-KW"/>
</dbReference>
<evidence type="ECO:0000256" key="9">
    <source>
        <dbReference type="ARBA" id="ARBA00022741"/>
    </source>
</evidence>
<evidence type="ECO:0000256" key="14">
    <source>
        <dbReference type="ARBA" id="ARBA00050912"/>
    </source>
</evidence>
<evidence type="ECO:0000313" key="18">
    <source>
        <dbReference type="EMBL" id="EDO47880.1"/>
    </source>
</evidence>
<dbReference type="GO" id="GO:0046872">
    <property type="term" value="F:metal ion binding"/>
    <property type="evidence" value="ECO:0007669"/>
    <property type="project" value="UniProtKB-KW"/>
</dbReference>
<dbReference type="EC" id="2.7.1.26" evidence="3"/>
<keyword evidence="11" id="KW-0862">Zinc</keyword>
<keyword evidence="8" id="KW-0479">Metal-binding</keyword>
<evidence type="ECO:0000256" key="2">
    <source>
        <dbReference type="ARBA" id="ARBA00005201"/>
    </source>
</evidence>
<dbReference type="GO" id="GO:0005739">
    <property type="term" value="C:mitochondrion"/>
    <property type="evidence" value="ECO:0000318"/>
    <property type="project" value="GO_Central"/>
</dbReference>
<dbReference type="GO" id="GO:0006771">
    <property type="term" value="P:riboflavin metabolic process"/>
    <property type="evidence" value="ECO:0000318"/>
    <property type="project" value="GO_Central"/>
</dbReference>
<organism evidence="18 19">
    <name type="scientific">Nematostella vectensis</name>
    <name type="common">Starlet sea anemone</name>
    <dbReference type="NCBI Taxonomy" id="45351"/>
    <lineage>
        <taxon>Eukaryota</taxon>
        <taxon>Metazoa</taxon>
        <taxon>Cnidaria</taxon>
        <taxon>Anthozoa</taxon>
        <taxon>Hexacorallia</taxon>
        <taxon>Actiniaria</taxon>
        <taxon>Edwardsiidae</taxon>
        <taxon>Nematostella</taxon>
    </lineage>
</organism>
<keyword evidence="19" id="KW-1185">Reference proteome</keyword>
<keyword evidence="9" id="KW-0547">Nucleotide-binding</keyword>
<evidence type="ECO:0000256" key="10">
    <source>
        <dbReference type="ARBA" id="ARBA00022777"/>
    </source>
</evidence>
<keyword evidence="12" id="KW-0067">ATP-binding</keyword>
<sequence length="171" mass="19090">MPSTTEANKPLFIRGEVVKGFGRGSKELGIPTANYPEELVDQFGSSLGTGIYCGWASVDNGPVYKMVMSVGWNPYYKNEKKSMETHIIHDFDQDFYGAELSVIVLNYLRPEKSYPSLESLIEAIHQDIENAKKTLDQAENSKFSTHSFFTSRTDAKTDSQNISNGLLNGHL</sequence>
<comment type="catalytic activity">
    <reaction evidence="14">
        <text>riboflavin + ATP = FMN + ADP + H(+)</text>
        <dbReference type="Rhea" id="RHEA:14357"/>
        <dbReference type="ChEBI" id="CHEBI:15378"/>
        <dbReference type="ChEBI" id="CHEBI:30616"/>
        <dbReference type="ChEBI" id="CHEBI:57986"/>
        <dbReference type="ChEBI" id="CHEBI:58210"/>
        <dbReference type="ChEBI" id="CHEBI:456216"/>
        <dbReference type="EC" id="2.7.1.26"/>
    </reaction>
    <physiologicalReaction direction="left-to-right" evidence="14">
        <dbReference type="Rhea" id="RHEA:14358"/>
    </physiologicalReaction>
</comment>
<dbReference type="PANTHER" id="PTHR22749">
    <property type="entry name" value="RIBOFLAVIN KINASE/FMN ADENYLYLTRANSFERASE"/>
    <property type="match status" value="1"/>
</dbReference>
<evidence type="ECO:0000256" key="8">
    <source>
        <dbReference type="ARBA" id="ARBA00022723"/>
    </source>
</evidence>
<dbReference type="Gene3D" id="2.40.30.30">
    <property type="entry name" value="Riboflavin kinase-like"/>
    <property type="match status" value="1"/>
</dbReference>
<evidence type="ECO:0000256" key="7">
    <source>
        <dbReference type="ARBA" id="ARBA00022679"/>
    </source>
</evidence>